<comment type="caution">
    <text evidence="6">The sequence shown here is derived from an EMBL/GenBank/DDBJ whole genome shotgun (WGS) entry which is preliminary data.</text>
</comment>
<feature type="compositionally biased region" description="Basic residues" evidence="4">
    <location>
        <begin position="773"/>
        <end position="784"/>
    </location>
</feature>
<sequence length="784" mass="87378">MADPSKSEEGGLTFALKRVYYIHKGIVAELRSKNQILSEECKRLKDRLKNLPSSDFRPCQSCAELQKQMDALTKKKNSGKACEENQVKLVSQSNKRERPLSLEASFEKQGTSPEPKRKKIVLDKLESRTVDTNGDIQVSDCRPEVFPPLSPSANEDSTESSSVRVLAPETELATAEDLTPKKSKSLKIAKHKSNIPLHDRQCGGDDSDVSEMSSPRILAVPETMDDNVFTDRDTDSQKKGSAPKEESVAGLDKSKNNRLKQDTLNQAFKKPRDVEHLGASSFINITTQDPQQQMDKSITETFRALSASSASSLANFEKKGERNDSVSKVVISTDQKDPSQSNFGFPKSKTVKKNSHDQEKNTSLASMSSNLDPNGSVDPGLDYSYYMDGGKARVFLSGESQSNLDETLAPNLLTEEQLGTQRSRLTRLGLRHKHKLNAAQKLSQSDKRSQPTVIDLTGIPLEAGSSSEQNKTKRKDDEKNSLHSKVEDVTGIQSVHVTKSSSAMPKVSDEANHCDFSDNGAVFSDKDSDDEAFASSPQNTLAEHEPQQRVSYTSKRSGSVHKKCFGLGGSHLKEGFGSGRQQKETKTTGRSTEDVICVNNEHEDDTGISSSDEEKEERLRGGDSARRATGLEAQHVVKDEDLMSNDNENFESTEEEIVDQLPDRPELEDSFDRVPSSAKRDIAHVEVVRKKSERDKLDGFSCKQCHEFYKNSGLSEEELKKKLKACSRHKERYQPPSTPEHFWTLGIPDTAEMLDRQRPRTPSRESPVAADKRPRRRRQLQQKF</sequence>
<evidence type="ECO:0000259" key="5">
    <source>
        <dbReference type="Pfam" id="PF08573"/>
    </source>
</evidence>
<evidence type="ECO:0000313" key="6">
    <source>
        <dbReference type="EMBL" id="GFO10330.1"/>
    </source>
</evidence>
<feature type="domain" description="DNA endonuclease activator Ctp1 C-terminal" evidence="5">
    <location>
        <begin position="714"/>
        <end position="752"/>
    </location>
</feature>
<keyword evidence="2" id="KW-0227">DNA damage</keyword>
<evidence type="ECO:0000256" key="3">
    <source>
        <dbReference type="ARBA" id="ARBA00023242"/>
    </source>
</evidence>
<feature type="compositionally biased region" description="Basic and acidic residues" evidence="4">
    <location>
        <begin position="661"/>
        <end position="678"/>
    </location>
</feature>
<feature type="compositionally biased region" description="Basic and acidic residues" evidence="4">
    <location>
        <begin position="581"/>
        <end position="593"/>
    </location>
</feature>
<organism evidence="6 7">
    <name type="scientific">Plakobranchus ocellatus</name>
    <dbReference type="NCBI Taxonomy" id="259542"/>
    <lineage>
        <taxon>Eukaryota</taxon>
        <taxon>Metazoa</taxon>
        <taxon>Spiralia</taxon>
        <taxon>Lophotrochozoa</taxon>
        <taxon>Mollusca</taxon>
        <taxon>Gastropoda</taxon>
        <taxon>Heterobranchia</taxon>
        <taxon>Euthyneura</taxon>
        <taxon>Panpulmonata</taxon>
        <taxon>Sacoglossa</taxon>
        <taxon>Placobranchoidea</taxon>
        <taxon>Plakobranchidae</taxon>
        <taxon>Plakobranchus</taxon>
    </lineage>
</organism>
<dbReference type="GO" id="GO:0010792">
    <property type="term" value="P:DNA double-strand break processing involved in repair via single-strand annealing"/>
    <property type="evidence" value="ECO:0007669"/>
    <property type="project" value="TreeGrafter"/>
</dbReference>
<feature type="region of interest" description="Disordered" evidence="4">
    <location>
        <begin position="73"/>
        <end position="120"/>
    </location>
</feature>
<feature type="compositionally biased region" description="Acidic residues" evidence="4">
    <location>
        <begin position="648"/>
        <end position="658"/>
    </location>
</feature>
<feature type="compositionally biased region" description="Polar residues" evidence="4">
    <location>
        <begin position="331"/>
        <end position="343"/>
    </location>
</feature>
<dbReference type="InterPro" id="IPR033316">
    <property type="entry name" value="RBBP8-like"/>
</dbReference>
<proteinExistence type="predicted"/>
<dbReference type="GO" id="GO:0005634">
    <property type="term" value="C:nucleus"/>
    <property type="evidence" value="ECO:0007669"/>
    <property type="project" value="UniProtKB-SubCell"/>
</dbReference>
<gene>
    <name evidence="6" type="ORF">PoB_003683500</name>
</gene>
<feature type="compositionally biased region" description="Basic and acidic residues" evidence="4">
    <location>
        <begin position="470"/>
        <end position="488"/>
    </location>
</feature>
<feature type="compositionally biased region" description="Acidic residues" evidence="4">
    <location>
        <begin position="602"/>
        <end position="615"/>
    </location>
</feature>
<dbReference type="GO" id="GO:0004519">
    <property type="term" value="F:endonuclease activity"/>
    <property type="evidence" value="ECO:0007669"/>
    <property type="project" value="UniProtKB-KW"/>
</dbReference>
<keyword evidence="7" id="KW-1185">Reference proteome</keyword>
<dbReference type="GO" id="GO:0003684">
    <property type="term" value="F:damaged DNA binding"/>
    <property type="evidence" value="ECO:0007669"/>
    <property type="project" value="TreeGrafter"/>
</dbReference>
<feature type="compositionally biased region" description="Basic residues" evidence="4">
    <location>
        <begin position="181"/>
        <end position="193"/>
    </location>
</feature>
<feature type="region of interest" description="Disordered" evidence="4">
    <location>
        <begin position="749"/>
        <end position="784"/>
    </location>
</feature>
<protein>
    <submittedName>
        <fullName evidence="6">DNA endonuclease rbbp8-like</fullName>
    </submittedName>
</protein>
<feature type="compositionally biased region" description="Basic and acidic residues" evidence="4">
    <location>
        <begin position="229"/>
        <end position="261"/>
    </location>
</feature>
<feature type="compositionally biased region" description="Polar residues" evidence="4">
    <location>
        <begin position="548"/>
        <end position="557"/>
    </location>
</feature>
<feature type="region of interest" description="Disordered" evidence="4">
    <location>
        <begin position="132"/>
        <end position="275"/>
    </location>
</feature>
<evidence type="ECO:0000313" key="7">
    <source>
        <dbReference type="Proteomes" id="UP000735302"/>
    </source>
</evidence>
<name>A0AAV4APZ0_9GAST</name>
<keyword evidence="6" id="KW-0378">Hydrolase</keyword>
<keyword evidence="6" id="KW-0540">Nuclease</keyword>
<feature type="compositionally biased region" description="Basic and acidic residues" evidence="4">
    <location>
        <begin position="507"/>
        <end position="516"/>
    </location>
</feature>
<feature type="compositionally biased region" description="Polar residues" evidence="4">
    <location>
        <begin position="361"/>
        <end position="373"/>
    </location>
</feature>
<accession>A0AAV4APZ0</accession>
<feature type="compositionally biased region" description="Polar residues" evidence="4">
    <location>
        <begin position="491"/>
        <end position="503"/>
    </location>
</feature>
<feature type="compositionally biased region" description="Polar residues" evidence="4">
    <location>
        <begin position="151"/>
        <end position="163"/>
    </location>
</feature>
<dbReference type="PANTHER" id="PTHR15107">
    <property type="entry name" value="RETINOBLASTOMA BINDING PROTEIN 8"/>
    <property type="match status" value="1"/>
</dbReference>
<reference evidence="6 7" key="1">
    <citation type="journal article" date="2021" name="Elife">
        <title>Chloroplast acquisition without the gene transfer in kleptoplastic sea slugs, Plakobranchus ocellatus.</title>
        <authorList>
            <person name="Maeda T."/>
            <person name="Takahashi S."/>
            <person name="Yoshida T."/>
            <person name="Shimamura S."/>
            <person name="Takaki Y."/>
            <person name="Nagai Y."/>
            <person name="Toyoda A."/>
            <person name="Suzuki Y."/>
            <person name="Arimoto A."/>
            <person name="Ishii H."/>
            <person name="Satoh N."/>
            <person name="Nishiyama T."/>
            <person name="Hasebe M."/>
            <person name="Maruyama T."/>
            <person name="Minagawa J."/>
            <person name="Obokata J."/>
            <person name="Shigenobu S."/>
        </authorList>
    </citation>
    <scope>NUCLEOTIDE SEQUENCE [LARGE SCALE GENOMIC DNA]</scope>
</reference>
<feature type="region of interest" description="Disordered" evidence="4">
    <location>
        <begin position="437"/>
        <end position="678"/>
    </location>
</feature>
<evidence type="ECO:0000256" key="2">
    <source>
        <dbReference type="ARBA" id="ARBA00022763"/>
    </source>
</evidence>
<dbReference type="Pfam" id="PF08573">
    <property type="entry name" value="SAE2"/>
    <property type="match status" value="1"/>
</dbReference>
<keyword evidence="3" id="KW-0539">Nucleus</keyword>
<feature type="region of interest" description="Disordered" evidence="4">
    <location>
        <begin position="331"/>
        <end position="375"/>
    </location>
</feature>
<dbReference type="InterPro" id="IPR013882">
    <property type="entry name" value="Ctp1_C"/>
</dbReference>
<dbReference type="Proteomes" id="UP000735302">
    <property type="component" value="Unassembled WGS sequence"/>
</dbReference>
<dbReference type="EMBL" id="BLXT01004151">
    <property type="protein sequence ID" value="GFO10330.1"/>
    <property type="molecule type" value="Genomic_DNA"/>
</dbReference>
<dbReference type="PANTHER" id="PTHR15107:SF0">
    <property type="entry name" value="DNA ENDONUCLEASE ACTIVATOR CTP1 C-TERMINAL DOMAIN-CONTAINING PROTEIN"/>
    <property type="match status" value="1"/>
</dbReference>
<feature type="compositionally biased region" description="Basic and acidic residues" evidence="4">
    <location>
        <begin position="616"/>
        <end position="626"/>
    </location>
</feature>
<evidence type="ECO:0000256" key="4">
    <source>
        <dbReference type="SAM" id="MobiDB-lite"/>
    </source>
</evidence>
<evidence type="ECO:0000256" key="1">
    <source>
        <dbReference type="ARBA" id="ARBA00004123"/>
    </source>
</evidence>
<keyword evidence="6" id="KW-0255">Endonuclease</keyword>
<comment type="subcellular location">
    <subcellularLocation>
        <location evidence="1">Nucleus</location>
    </subcellularLocation>
</comment>
<dbReference type="AlphaFoldDB" id="A0AAV4APZ0"/>